<dbReference type="SUPFAM" id="SSF47571">
    <property type="entry name" value="Cloroperoxidase"/>
    <property type="match status" value="1"/>
</dbReference>
<sequence>MTNDDRHPYLPATPGDSRSPCPALNTLANHGYLPHDGRSISPSQLVAAIRQVYGLSWAFATLLAYGGAAKCGHADGLSLKLDLHDLAKHNVIEHDGSLVHDDTATGQTFAPTTVDHHLLRQLLDTSDSTHLSLRDLCRAQVRRQAASRPLDSLPSYVSKGELDLIYQVFGVTRGSERGSGSPAEGEELVVPKAFLEEWLGHERLPEGWDGPLREIGLVALVEHVKQISNLETEIKSSGKSGL</sequence>
<dbReference type="STRING" id="1077348.A0A2G8STD0"/>
<dbReference type="InterPro" id="IPR000028">
    <property type="entry name" value="Chloroperoxidase"/>
</dbReference>
<name>A0A2G8STD0_9APHY</name>
<dbReference type="Pfam" id="PF01328">
    <property type="entry name" value="Peroxidase_2"/>
    <property type="match status" value="1"/>
</dbReference>
<keyword evidence="4" id="KW-0479">Metal-binding</keyword>
<keyword evidence="6" id="KW-0408">Iron</keyword>
<organism evidence="10 11">
    <name type="scientific">Ganoderma sinense ZZ0214-1</name>
    <dbReference type="NCBI Taxonomy" id="1077348"/>
    <lineage>
        <taxon>Eukaryota</taxon>
        <taxon>Fungi</taxon>
        <taxon>Dikarya</taxon>
        <taxon>Basidiomycota</taxon>
        <taxon>Agaricomycotina</taxon>
        <taxon>Agaricomycetes</taxon>
        <taxon>Polyporales</taxon>
        <taxon>Polyporaceae</taxon>
        <taxon>Ganoderma</taxon>
    </lineage>
</organism>
<keyword evidence="2" id="KW-0575">Peroxidase</keyword>
<evidence type="ECO:0000259" key="9">
    <source>
        <dbReference type="PROSITE" id="PS51405"/>
    </source>
</evidence>
<comment type="similarity">
    <text evidence="7">Belongs to the chloroperoxidase family.</text>
</comment>
<dbReference type="Proteomes" id="UP000230002">
    <property type="component" value="Unassembled WGS sequence"/>
</dbReference>
<comment type="caution">
    <text evidence="10">The sequence shown here is derived from an EMBL/GenBank/DDBJ whole genome shotgun (WGS) entry which is preliminary data.</text>
</comment>
<accession>A0A2G8STD0</accession>
<dbReference type="GO" id="GO:0046872">
    <property type="term" value="F:metal ion binding"/>
    <property type="evidence" value="ECO:0007669"/>
    <property type="project" value="UniProtKB-KW"/>
</dbReference>
<evidence type="ECO:0000256" key="7">
    <source>
        <dbReference type="ARBA" id="ARBA00025795"/>
    </source>
</evidence>
<dbReference type="PANTHER" id="PTHR33577:SF9">
    <property type="entry name" value="PEROXIDASE STCC"/>
    <property type="match status" value="1"/>
</dbReference>
<dbReference type="EMBL" id="AYKW01000001">
    <property type="protein sequence ID" value="PIL37025.1"/>
    <property type="molecule type" value="Genomic_DNA"/>
</dbReference>
<dbReference type="GO" id="GO:0004601">
    <property type="term" value="F:peroxidase activity"/>
    <property type="evidence" value="ECO:0007669"/>
    <property type="project" value="UniProtKB-KW"/>
</dbReference>
<dbReference type="OrthoDB" id="407298at2759"/>
<evidence type="ECO:0000313" key="11">
    <source>
        <dbReference type="Proteomes" id="UP000230002"/>
    </source>
</evidence>
<evidence type="ECO:0000256" key="3">
    <source>
        <dbReference type="ARBA" id="ARBA00022617"/>
    </source>
</evidence>
<evidence type="ECO:0000256" key="5">
    <source>
        <dbReference type="ARBA" id="ARBA00023002"/>
    </source>
</evidence>
<dbReference type="AlphaFoldDB" id="A0A2G8STD0"/>
<keyword evidence="11" id="KW-1185">Reference proteome</keyword>
<feature type="domain" description="Heme haloperoxidase family profile" evidence="9">
    <location>
        <begin position="5"/>
        <end position="222"/>
    </location>
</feature>
<reference evidence="10 11" key="1">
    <citation type="journal article" date="2015" name="Sci. Rep.">
        <title>Chromosome-level genome map provides insights into diverse defense mechanisms in the medicinal fungus Ganoderma sinense.</title>
        <authorList>
            <person name="Zhu Y."/>
            <person name="Xu J."/>
            <person name="Sun C."/>
            <person name="Zhou S."/>
            <person name="Xu H."/>
            <person name="Nelson D.R."/>
            <person name="Qian J."/>
            <person name="Song J."/>
            <person name="Luo H."/>
            <person name="Xiang L."/>
            <person name="Li Y."/>
            <person name="Xu Z."/>
            <person name="Ji A."/>
            <person name="Wang L."/>
            <person name="Lu S."/>
            <person name="Hayward A."/>
            <person name="Sun W."/>
            <person name="Li X."/>
            <person name="Schwartz D.C."/>
            <person name="Wang Y."/>
            <person name="Chen S."/>
        </authorList>
    </citation>
    <scope>NUCLEOTIDE SEQUENCE [LARGE SCALE GENOMIC DNA]</scope>
    <source>
        <strain evidence="10 11">ZZ0214-1</strain>
    </source>
</reference>
<gene>
    <name evidence="10" type="ORF">GSI_00717</name>
</gene>
<evidence type="ECO:0000256" key="1">
    <source>
        <dbReference type="ARBA" id="ARBA00001970"/>
    </source>
</evidence>
<evidence type="ECO:0000256" key="8">
    <source>
        <dbReference type="SAM" id="MobiDB-lite"/>
    </source>
</evidence>
<evidence type="ECO:0000313" key="10">
    <source>
        <dbReference type="EMBL" id="PIL37025.1"/>
    </source>
</evidence>
<keyword evidence="3" id="KW-0349">Heme</keyword>
<dbReference type="PROSITE" id="PS51405">
    <property type="entry name" value="HEME_HALOPEROXIDASE"/>
    <property type="match status" value="1"/>
</dbReference>
<keyword evidence="5" id="KW-0560">Oxidoreductase</keyword>
<proteinExistence type="inferred from homology"/>
<evidence type="ECO:0000256" key="2">
    <source>
        <dbReference type="ARBA" id="ARBA00022559"/>
    </source>
</evidence>
<protein>
    <recommendedName>
        <fullName evidence="9">Heme haloperoxidase family profile domain-containing protein</fullName>
    </recommendedName>
</protein>
<evidence type="ECO:0000256" key="4">
    <source>
        <dbReference type="ARBA" id="ARBA00022723"/>
    </source>
</evidence>
<evidence type="ECO:0000256" key="6">
    <source>
        <dbReference type="ARBA" id="ARBA00023004"/>
    </source>
</evidence>
<dbReference type="PANTHER" id="PTHR33577">
    <property type="entry name" value="STERIGMATOCYSTIN BIOSYNTHESIS PEROXIDASE STCC-RELATED"/>
    <property type="match status" value="1"/>
</dbReference>
<dbReference type="InterPro" id="IPR036851">
    <property type="entry name" value="Chloroperoxidase-like_sf"/>
</dbReference>
<feature type="region of interest" description="Disordered" evidence="8">
    <location>
        <begin position="1"/>
        <end position="21"/>
    </location>
</feature>
<dbReference type="Gene3D" id="1.10.489.10">
    <property type="entry name" value="Chloroperoxidase-like"/>
    <property type="match status" value="1"/>
</dbReference>
<comment type="cofactor">
    <cofactor evidence="1">
        <name>heme b</name>
        <dbReference type="ChEBI" id="CHEBI:60344"/>
    </cofactor>
</comment>